<gene>
    <name evidence="1" type="ORF">E4L95_21875</name>
</gene>
<keyword evidence="2" id="KW-1185">Reference proteome</keyword>
<organism evidence="1 2">
    <name type="scientific">Paracoccus liaowanqingii</name>
    <dbReference type="NCBI Taxonomy" id="2560053"/>
    <lineage>
        <taxon>Bacteria</taxon>
        <taxon>Pseudomonadati</taxon>
        <taxon>Pseudomonadota</taxon>
        <taxon>Alphaproteobacteria</taxon>
        <taxon>Rhodobacterales</taxon>
        <taxon>Paracoccaceae</taxon>
        <taxon>Paracoccus</taxon>
    </lineage>
</organism>
<feature type="non-terminal residue" evidence="1">
    <location>
        <position position="120"/>
    </location>
</feature>
<proteinExistence type="predicted"/>
<name>A0A4Z1C1Z6_9RHOB</name>
<accession>A0A4Z1C1Z6</accession>
<protein>
    <submittedName>
        <fullName evidence="1">Uncharacterized protein</fullName>
    </submittedName>
</protein>
<dbReference type="Proteomes" id="UP000297972">
    <property type="component" value="Unassembled WGS sequence"/>
</dbReference>
<evidence type="ECO:0000313" key="2">
    <source>
        <dbReference type="Proteomes" id="UP000297972"/>
    </source>
</evidence>
<sequence>MTDTAQTVLREVVLLFAPLAHATQATVQPVQRRFDYATGTVGDVPHDAGAEILALLGDAGVDLQAQAAALGTRIDALVAAGQVLWPVIAALEGGQTPGLADLSAAAQGIQAAIRAFRDGL</sequence>
<reference evidence="1 2" key="1">
    <citation type="submission" date="2019-03" db="EMBL/GenBank/DDBJ databases">
        <authorList>
            <person name="Li J."/>
        </authorList>
    </citation>
    <scope>NUCLEOTIDE SEQUENCE [LARGE SCALE GENOMIC DNA]</scope>
    <source>
        <strain evidence="1 2">3058</strain>
    </source>
</reference>
<evidence type="ECO:0000313" key="1">
    <source>
        <dbReference type="EMBL" id="TGN39012.1"/>
    </source>
</evidence>
<comment type="caution">
    <text evidence="1">The sequence shown here is derived from an EMBL/GenBank/DDBJ whole genome shotgun (WGS) entry which is preliminary data.</text>
</comment>
<dbReference type="EMBL" id="SRPG01000432">
    <property type="protein sequence ID" value="TGN39012.1"/>
    <property type="molecule type" value="Genomic_DNA"/>
</dbReference>
<dbReference type="AlphaFoldDB" id="A0A4Z1C1Z6"/>
<dbReference type="RefSeq" id="WP_135819312.1">
    <property type="nucleotide sequence ID" value="NZ_SRPG01000432.1"/>
</dbReference>